<comment type="caution">
    <text evidence="1">The sequence shown here is derived from an EMBL/GenBank/DDBJ whole genome shotgun (WGS) entry which is preliminary data.</text>
</comment>
<proteinExistence type="predicted"/>
<protein>
    <submittedName>
        <fullName evidence="1">Uncharacterized protein</fullName>
    </submittedName>
</protein>
<evidence type="ECO:0000313" key="1">
    <source>
        <dbReference type="EMBL" id="KAG5568526.1"/>
    </source>
</evidence>
<accession>A0A9J5W010</accession>
<name>A0A9J5W010_SOLCO</name>
<sequence>MSWFQESIYRQIDFWRRPNYREFENAELLSLFGVPTEPDERKLPRPILKGGDPIESYPNFHRPITKKPTFLRQVYLNMKSNLGNIASHFLLPRFSYISSIEISNASAIRGQLADLDLLNY</sequence>
<evidence type="ECO:0000313" key="2">
    <source>
        <dbReference type="Proteomes" id="UP000824120"/>
    </source>
</evidence>
<reference evidence="1" key="1">
    <citation type="submission" date="2020-09" db="EMBL/GenBank/DDBJ databases">
        <title>De no assembly of potato wild relative species, Solanum commersonii.</title>
        <authorList>
            <person name="Cho K."/>
        </authorList>
    </citation>
    <scope>NUCLEOTIDE SEQUENCE</scope>
    <source>
        <strain evidence="1">LZ3.2</strain>
        <tissue evidence="1">Leaf</tissue>
    </source>
</reference>
<gene>
    <name evidence="1" type="ORF">H5410_064468</name>
</gene>
<organism evidence="1 2">
    <name type="scientific">Solanum commersonii</name>
    <name type="common">Commerson's wild potato</name>
    <name type="synonym">Commerson's nightshade</name>
    <dbReference type="NCBI Taxonomy" id="4109"/>
    <lineage>
        <taxon>Eukaryota</taxon>
        <taxon>Viridiplantae</taxon>
        <taxon>Streptophyta</taxon>
        <taxon>Embryophyta</taxon>
        <taxon>Tracheophyta</taxon>
        <taxon>Spermatophyta</taxon>
        <taxon>Magnoliopsida</taxon>
        <taxon>eudicotyledons</taxon>
        <taxon>Gunneridae</taxon>
        <taxon>Pentapetalae</taxon>
        <taxon>asterids</taxon>
        <taxon>lamiids</taxon>
        <taxon>Solanales</taxon>
        <taxon>Solanaceae</taxon>
        <taxon>Solanoideae</taxon>
        <taxon>Solaneae</taxon>
        <taxon>Solanum</taxon>
    </lineage>
</organism>
<dbReference type="EMBL" id="JACXVP010000100">
    <property type="protein sequence ID" value="KAG5568526.1"/>
    <property type="molecule type" value="Genomic_DNA"/>
</dbReference>
<dbReference type="Proteomes" id="UP000824120">
    <property type="component" value="Unassembled WGS sequence"/>
</dbReference>
<dbReference type="AlphaFoldDB" id="A0A9J5W010"/>
<keyword evidence="2" id="KW-1185">Reference proteome</keyword>